<dbReference type="SUPFAM" id="SSF63712">
    <property type="entry name" value="Nicotinic receptor ligand binding domain-like"/>
    <property type="match status" value="3"/>
</dbReference>
<feature type="transmembrane region" description="Helical" evidence="5">
    <location>
        <begin position="358"/>
        <end position="380"/>
    </location>
</feature>
<dbReference type="Pfam" id="PF02932">
    <property type="entry name" value="Neur_chan_memb"/>
    <property type="match status" value="1"/>
</dbReference>
<feature type="region of interest" description="Disordered" evidence="6">
    <location>
        <begin position="393"/>
        <end position="421"/>
    </location>
</feature>
<dbReference type="InterPro" id="IPR018000">
    <property type="entry name" value="Neurotransmitter_ion_chnl_CS"/>
</dbReference>
<dbReference type="GO" id="GO:0004888">
    <property type="term" value="F:transmembrane signaling receptor activity"/>
    <property type="evidence" value="ECO:0007669"/>
    <property type="project" value="InterPro"/>
</dbReference>
<comment type="subcellular location">
    <subcellularLocation>
        <location evidence="1">Membrane</location>
        <topology evidence="1">Multi-pass membrane protein</topology>
    </subcellularLocation>
</comment>
<gene>
    <name evidence="9" type="ORF">C0Q70_19079</name>
</gene>
<feature type="domain" description="Neurotransmitter-gated ion-channel transmembrane" evidence="8">
    <location>
        <begin position="742"/>
        <end position="851"/>
    </location>
</feature>
<keyword evidence="2 5" id="KW-0812">Transmembrane</keyword>
<keyword evidence="3 5" id="KW-1133">Transmembrane helix</keyword>
<dbReference type="Gene3D" id="2.70.170.10">
    <property type="entry name" value="Neurotransmitter-gated ion-channel ligand-binding domain"/>
    <property type="match status" value="3"/>
</dbReference>
<dbReference type="Pfam" id="PF02931">
    <property type="entry name" value="Neur_chan_LBD"/>
    <property type="match status" value="3"/>
</dbReference>
<feature type="transmembrane region" description="Helical" evidence="5">
    <location>
        <begin position="768"/>
        <end position="788"/>
    </location>
</feature>
<feature type="domain" description="Neurotransmitter-gated ion-channel ligand-binding" evidence="7">
    <location>
        <begin position="70"/>
        <end position="249"/>
    </location>
</feature>
<evidence type="ECO:0000256" key="3">
    <source>
        <dbReference type="ARBA" id="ARBA00022989"/>
    </source>
</evidence>
<sequence length="1317" mass="147759">MLSQVFANVNETTEFAESENGMATSDFTDGFDNPDLNGHLVAEMARLAASIQSRPIVSQKVAPIAQDAAGGSTIHLRLEYSVLSLFGTDEMLQTVKTAMFLKLSWLNPALSWNASEHLNITSLEFPSSVVWVPRVLLLNSVDLVDAVETFGKGLHVDNNGLVTLFMPMFTETVCTMDLTRYPYDQQSCHFVFAVFSPYVRWLVEENNDTQQILKLSDLSTTWTLVKVNAKIQELHKIAIAVITLHVKRKTIFYTVCLVVPMVIISCLNTLVFLVPPESGEKMSFFVSMFVSTSVYIRYQRLEILPDANSAGKYSTQKPMSTPHHNIRNLYARQTINSGPGLSFFTDVMPRGLENVPNVMKLLLGVAIEGMLILLATIFILRRFHQEEKLRNSNSFSSKPVNMGNNRTHPIESSTNNIQDGCKTEGKQEMEEDEDKVEAAFAEGPNLYDVPKIDLTCLLTPVSDFFNIRLRYSREKTTEENKKTGRDSQVFANVSETTEFAESENGMATSDFTDGFDNPDFNGHLVAEMARLAASIQSRPIVSQKVPPIAQDAAGGSTIHLRLEYSVLSLFGTDEMLQTVKTVMFLKLSWLNPALSWNASEHLNITSLEFPSSVVWVPRVLLLNSVDLVDVVETFGKALFADNNGLVTLYMPMFTETVCTMDLTRYPYDQQSCQLIFTVFSSYVRWLVEENNDTQQILNLTDLSTTWTLVKVNAKIQPLDKITAVVITLHVKRKTIFYTVCLVLPMIIISCLNTLVFLVPSESGEKMSFFVSIFVSTSVYVSFFTDVMPRGLENVPNVMKLLLGVSIEGMLILLATIFILRRFHQEEKLRNSNSFSSKPVNMGNNRVQPIASSTNNIQGGSKTEEGKQEMEENEKEKDAFARGTEDMRRSVALVMRRHCLPDDFSAVHIYPTTEVRLIFSGLMLAKAIDTGTSLDLSDSDINGQEASVLLRQKIRNLPAVQEKLPPLNRSLPNDPKIFVEVCYNIFSVLEVDDTQQTIQIMMHAFFTWRDPTLGWNPSIYNGEDWIEFDASSLWTPKIIIANSVETQNSVISEETVTIKSDGQVTMVLPINVQILCAMELKNYPFDKQACSVYFYSPSPQKIEWTLMACNDTTDTFMKGMISCREWLFLGVSSYTTEYKNRTFPVIEMHLRRQSEFYTICLVLPMVLTSYTNSLVFILPLQSGERLSFLVTIFVSTSVFTGGEHSHPSAHHPHQQALPPGAEGRGGSQGNTKAAADSLRRRLGFCSDLCSSDLCSREQRVKKFGDSDVTRDGSTDEAANSEDVFCLQGYTNFKADEQSMFHIFSSAQDFVSDCDILAL</sequence>
<comment type="caution">
    <text evidence="9">The sequence shown here is derived from an EMBL/GenBank/DDBJ whole genome shotgun (WGS) entry which is preliminary data.</text>
</comment>
<feature type="transmembrane region" description="Helical" evidence="5">
    <location>
        <begin position="251"/>
        <end position="275"/>
    </location>
</feature>
<evidence type="ECO:0000256" key="1">
    <source>
        <dbReference type="ARBA" id="ARBA00004141"/>
    </source>
</evidence>
<dbReference type="InterPro" id="IPR006201">
    <property type="entry name" value="Neur_channel"/>
</dbReference>
<feature type="domain" description="Neurotransmitter-gated ion-channel ligand-binding" evidence="7">
    <location>
        <begin position="973"/>
        <end position="1152"/>
    </location>
</feature>
<feature type="compositionally biased region" description="Polar residues" evidence="6">
    <location>
        <begin position="847"/>
        <end position="860"/>
    </location>
</feature>
<feature type="transmembrane region" description="Helical" evidence="5">
    <location>
        <begin position="735"/>
        <end position="756"/>
    </location>
</feature>
<evidence type="ECO:0000313" key="9">
    <source>
        <dbReference type="EMBL" id="PVD20916.1"/>
    </source>
</evidence>
<keyword evidence="4 5" id="KW-0472">Membrane</keyword>
<dbReference type="InterPro" id="IPR036734">
    <property type="entry name" value="Neur_chan_lig-bd_sf"/>
</dbReference>
<organism evidence="9 10">
    <name type="scientific">Pomacea canaliculata</name>
    <name type="common">Golden apple snail</name>
    <dbReference type="NCBI Taxonomy" id="400727"/>
    <lineage>
        <taxon>Eukaryota</taxon>
        <taxon>Metazoa</taxon>
        <taxon>Spiralia</taxon>
        <taxon>Lophotrochozoa</taxon>
        <taxon>Mollusca</taxon>
        <taxon>Gastropoda</taxon>
        <taxon>Caenogastropoda</taxon>
        <taxon>Architaenioglossa</taxon>
        <taxon>Ampullarioidea</taxon>
        <taxon>Ampullariidae</taxon>
        <taxon>Pomacea</taxon>
    </lineage>
</organism>
<feature type="transmembrane region" description="Helical" evidence="5">
    <location>
        <begin position="800"/>
        <end position="819"/>
    </location>
</feature>
<evidence type="ECO:0000256" key="4">
    <source>
        <dbReference type="ARBA" id="ARBA00023136"/>
    </source>
</evidence>
<dbReference type="Gene3D" id="1.20.58.390">
    <property type="entry name" value="Neurotransmitter-gated ion-channel transmembrane domain"/>
    <property type="match status" value="3"/>
</dbReference>
<dbReference type="PROSITE" id="PS00236">
    <property type="entry name" value="NEUROTR_ION_CHANNEL"/>
    <property type="match status" value="3"/>
</dbReference>
<dbReference type="CDD" id="cd19051">
    <property type="entry name" value="LGIC_TM_cation"/>
    <property type="match status" value="2"/>
</dbReference>
<evidence type="ECO:0000313" key="10">
    <source>
        <dbReference type="Proteomes" id="UP000245119"/>
    </source>
</evidence>
<dbReference type="InterPro" id="IPR006202">
    <property type="entry name" value="Neur_chan_lig-bd"/>
</dbReference>
<keyword evidence="5" id="KW-0406">Ion transport</keyword>
<dbReference type="GO" id="GO:0005230">
    <property type="term" value="F:extracellular ligand-gated monoatomic ion channel activity"/>
    <property type="evidence" value="ECO:0007669"/>
    <property type="project" value="InterPro"/>
</dbReference>
<evidence type="ECO:0000256" key="5">
    <source>
        <dbReference type="RuleBase" id="RU000687"/>
    </source>
</evidence>
<feature type="region of interest" description="Disordered" evidence="6">
    <location>
        <begin position="1202"/>
        <end position="1231"/>
    </location>
</feature>
<dbReference type="Proteomes" id="UP000245119">
    <property type="component" value="Linkage Group LG12"/>
</dbReference>
<dbReference type="GO" id="GO:0016020">
    <property type="term" value="C:membrane"/>
    <property type="evidence" value="ECO:0007669"/>
    <property type="project" value="UniProtKB-SubCell"/>
</dbReference>
<dbReference type="CDD" id="cd18989">
    <property type="entry name" value="LGIC_ECD_cation"/>
    <property type="match status" value="3"/>
</dbReference>
<feature type="compositionally biased region" description="Basic and acidic residues" evidence="6">
    <location>
        <begin position="861"/>
        <end position="881"/>
    </location>
</feature>
<protein>
    <recommendedName>
        <fullName evidence="11">Neurotransmitter-gated ion-channel ligand-binding domain-containing protein</fullName>
    </recommendedName>
</protein>
<evidence type="ECO:0000259" key="7">
    <source>
        <dbReference type="Pfam" id="PF02931"/>
    </source>
</evidence>
<dbReference type="PRINTS" id="PR00252">
    <property type="entry name" value="NRIONCHANNEL"/>
</dbReference>
<dbReference type="EMBL" id="PZQS01000012">
    <property type="protein sequence ID" value="PVD20916.1"/>
    <property type="molecule type" value="Genomic_DNA"/>
</dbReference>
<proteinExistence type="inferred from homology"/>
<dbReference type="PANTHER" id="PTHR18945">
    <property type="entry name" value="NEUROTRANSMITTER GATED ION CHANNEL"/>
    <property type="match status" value="1"/>
</dbReference>
<feature type="compositionally biased region" description="Polar residues" evidence="6">
    <location>
        <begin position="393"/>
        <end position="418"/>
    </location>
</feature>
<feature type="domain" description="Neurotransmitter-gated ion-channel ligand-binding" evidence="7">
    <location>
        <begin position="554"/>
        <end position="733"/>
    </location>
</feature>
<keyword evidence="5" id="KW-0407">Ion channel</keyword>
<dbReference type="InterPro" id="IPR038050">
    <property type="entry name" value="Neuro_actylchol_rec"/>
</dbReference>
<dbReference type="InterPro" id="IPR036719">
    <property type="entry name" value="Neuro-gated_channel_TM_sf"/>
</dbReference>
<feature type="region of interest" description="Disordered" evidence="6">
    <location>
        <begin position="847"/>
        <end position="881"/>
    </location>
</feature>
<reference evidence="9 10" key="1">
    <citation type="submission" date="2018-04" db="EMBL/GenBank/DDBJ databases">
        <title>The genome of golden apple snail Pomacea canaliculata provides insight into stress tolerance and invasive adaptation.</title>
        <authorList>
            <person name="Liu C."/>
            <person name="Liu B."/>
            <person name="Ren Y."/>
            <person name="Zhang Y."/>
            <person name="Wang H."/>
            <person name="Li S."/>
            <person name="Jiang F."/>
            <person name="Yin L."/>
            <person name="Zhang G."/>
            <person name="Qian W."/>
            <person name="Fan W."/>
        </authorList>
    </citation>
    <scope>NUCLEOTIDE SEQUENCE [LARGE SCALE GENOMIC DNA]</scope>
    <source>
        <strain evidence="9">SZHN2017</strain>
        <tissue evidence="9">Muscle</tissue>
    </source>
</reference>
<keyword evidence="10" id="KW-1185">Reference proteome</keyword>
<dbReference type="OrthoDB" id="6159359at2759"/>
<evidence type="ECO:0000259" key="8">
    <source>
        <dbReference type="Pfam" id="PF02932"/>
    </source>
</evidence>
<comment type="similarity">
    <text evidence="5">Belongs to the ligand-gated ion channel (TC 1.A.9) family.</text>
</comment>
<dbReference type="SUPFAM" id="SSF90112">
    <property type="entry name" value="Neurotransmitter-gated ion-channel transmembrane pore"/>
    <property type="match status" value="3"/>
</dbReference>
<evidence type="ECO:0000256" key="2">
    <source>
        <dbReference type="ARBA" id="ARBA00022692"/>
    </source>
</evidence>
<name>A0A2T7NIE2_POMCA</name>
<dbReference type="InterPro" id="IPR006029">
    <property type="entry name" value="Neurotrans-gated_channel_TM"/>
</dbReference>
<accession>A0A2T7NIE2</accession>
<evidence type="ECO:0000256" key="6">
    <source>
        <dbReference type="SAM" id="MobiDB-lite"/>
    </source>
</evidence>
<evidence type="ECO:0008006" key="11">
    <source>
        <dbReference type="Google" id="ProtNLM"/>
    </source>
</evidence>
<keyword evidence="5" id="KW-0813">Transport</keyword>